<reference evidence="2 3" key="1">
    <citation type="submission" date="2019-10" db="EMBL/GenBank/DDBJ databases">
        <title>Assembly and Annotation for the nematode Trichostrongylus colubriformis.</title>
        <authorList>
            <person name="Martin J."/>
        </authorList>
    </citation>
    <scope>NUCLEOTIDE SEQUENCE [LARGE SCALE GENOMIC DNA]</scope>
    <source>
        <strain evidence="2">G859</strain>
        <tissue evidence="2">Whole worm</tissue>
    </source>
</reference>
<accession>A0AAN8FQM8</accession>
<feature type="non-terminal residue" evidence="2">
    <location>
        <position position="100"/>
    </location>
</feature>
<name>A0AAN8FQM8_TRICO</name>
<keyword evidence="3" id="KW-1185">Reference proteome</keyword>
<proteinExistence type="predicted"/>
<protein>
    <submittedName>
        <fullName evidence="2">Uncharacterized protein</fullName>
    </submittedName>
</protein>
<feature type="region of interest" description="Disordered" evidence="1">
    <location>
        <begin position="49"/>
        <end position="100"/>
    </location>
</feature>
<dbReference type="Proteomes" id="UP001331761">
    <property type="component" value="Unassembled WGS sequence"/>
</dbReference>
<gene>
    <name evidence="2" type="ORF">GCK32_019917</name>
</gene>
<comment type="caution">
    <text evidence="2">The sequence shown here is derived from an EMBL/GenBank/DDBJ whole genome shotgun (WGS) entry which is preliminary data.</text>
</comment>
<dbReference type="AlphaFoldDB" id="A0AAN8FQM8"/>
<sequence>MDDFVRVFPSMSSIAIRNSIAVLHYAPPPPDPPIDYTLKVKHTHSVNSHGNISEVLWKPDRKSKSVQNDQKSTNVRPDYINWSKQEQKSVPTPHPRRHTT</sequence>
<organism evidence="2 3">
    <name type="scientific">Trichostrongylus colubriformis</name>
    <name type="common">Black scour worm</name>
    <dbReference type="NCBI Taxonomy" id="6319"/>
    <lineage>
        <taxon>Eukaryota</taxon>
        <taxon>Metazoa</taxon>
        <taxon>Ecdysozoa</taxon>
        <taxon>Nematoda</taxon>
        <taxon>Chromadorea</taxon>
        <taxon>Rhabditida</taxon>
        <taxon>Rhabditina</taxon>
        <taxon>Rhabditomorpha</taxon>
        <taxon>Strongyloidea</taxon>
        <taxon>Trichostrongylidae</taxon>
        <taxon>Trichostrongylus</taxon>
    </lineage>
</organism>
<evidence type="ECO:0000313" key="2">
    <source>
        <dbReference type="EMBL" id="KAK5980240.1"/>
    </source>
</evidence>
<evidence type="ECO:0000256" key="1">
    <source>
        <dbReference type="SAM" id="MobiDB-lite"/>
    </source>
</evidence>
<evidence type="ECO:0000313" key="3">
    <source>
        <dbReference type="Proteomes" id="UP001331761"/>
    </source>
</evidence>
<dbReference type="EMBL" id="WIXE01007639">
    <property type="protein sequence ID" value="KAK5980240.1"/>
    <property type="molecule type" value="Genomic_DNA"/>
</dbReference>
<feature type="compositionally biased region" description="Polar residues" evidence="1">
    <location>
        <begin position="65"/>
        <end position="75"/>
    </location>
</feature>